<dbReference type="GO" id="GO:0043565">
    <property type="term" value="F:sequence-specific DNA binding"/>
    <property type="evidence" value="ECO:0007669"/>
    <property type="project" value="TreeGrafter"/>
</dbReference>
<organism evidence="6 7">
    <name type="scientific">Candidatus Dechloromonas phosphorivorans</name>
    <dbReference type="NCBI Taxonomy" id="2899244"/>
    <lineage>
        <taxon>Bacteria</taxon>
        <taxon>Pseudomonadati</taxon>
        <taxon>Pseudomonadota</taxon>
        <taxon>Betaproteobacteria</taxon>
        <taxon>Rhodocyclales</taxon>
        <taxon>Azonexaceae</taxon>
        <taxon>Dechloromonas</taxon>
    </lineage>
</organism>
<dbReference type="GO" id="GO:0003700">
    <property type="term" value="F:DNA-binding transcription factor activity"/>
    <property type="evidence" value="ECO:0007669"/>
    <property type="project" value="InterPro"/>
</dbReference>
<dbReference type="SUPFAM" id="SSF46785">
    <property type="entry name" value="Winged helix' DNA-binding domain"/>
    <property type="match status" value="1"/>
</dbReference>
<accession>A0A935MSK8</accession>
<keyword evidence="4" id="KW-0804">Transcription</keyword>
<dbReference type="EMBL" id="JADJMS010000012">
    <property type="protein sequence ID" value="MBK7414664.1"/>
    <property type="molecule type" value="Genomic_DNA"/>
</dbReference>
<dbReference type="FunFam" id="1.10.10.10:FF:000001">
    <property type="entry name" value="LysR family transcriptional regulator"/>
    <property type="match status" value="1"/>
</dbReference>
<feature type="domain" description="HTH lysR-type" evidence="5">
    <location>
        <begin position="13"/>
        <end position="68"/>
    </location>
</feature>
<dbReference type="SUPFAM" id="SSF53850">
    <property type="entry name" value="Periplasmic binding protein-like II"/>
    <property type="match status" value="1"/>
</dbReference>
<evidence type="ECO:0000256" key="3">
    <source>
        <dbReference type="ARBA" id="ARBA00023125"/>
    </source>
</evidence>
<dbReference type="InterPro" id="IPR058163">
    <property type="entry name" value="LysR-type_TF_proteobact-type"/>
</dbReference>
<reference evidence="6 7" key="1">
    <citation type="submission" date="2020-10" db="EMBL/GenBank/DDBJ databases">
        <title>Connecting structure to function with the recovery of over 1000 high-quality activated sludge metagenome-assembled genomes encoding full-length rRNA genes using long-read sequencing.</title>
        <authorList>
            <person name="Singleton C.M."/>
            <person name="Petriglieri F."/>
            <person name="Kristensen J.M."/>
            <person name="Kirkegaard R.H."/>
            <person name="Michaelsen T.Y."/>
            <person name="Andersen M.H."/>
            <person name="Karst S.M."/>
            <person name="Dueholm M.S."/>
            <person name="Nielsen P.H."/>
            <person name="Albertsen M."/>
        </authorList>
    </citation>
    <scope>NUCLEOTIDE SEQUENCE [LARGE SCALE GENOMIC DNA]</scope>
    <source>
        <strain evidence="6">EsbW_18-Q3-R4-48_BATAC.463</strain>
    </source>
</reference>
<evidence type="ECO:0000313" key="6">
    <source>
        <dbReference type="EMBL" id="MBK7414664.1"/>
    </source>
</evidence>
<dbReference type="PROSITE" id="PS50931">
    <property type="entry name" value="HTH_LYSR"/>
    <property type="match status" value="1"/>
</dbReference>
<comment type="similarity">
    <text evidence="1">Belongs to the LysR transcriptional regulatory family.</text>
</comment>
<dbReference type="InterPro" id="IPR000847">
    <property type="entry name" value="LysR_HTH_N"/>
</dbReference>
<protein>
    <submittedName>
        <fullName evidence="6">LysR family transcriptional regulator</fullName>
    </submittedName>
</protein>
<dbReference type="PANTHER" id="PTHR30537:SF1">
    <property type="entry name" value="HTH-TYPE TRANSCRIPTIONAL REGULATOR PGRR"/>
    <property type="match status" value="1"/>
</dbReference>
<name>A0A935MSK8_9RHOO</name>
<evidence type="ECO:0000256" key="4">
    <source>
        <dbReference type="ARBA" id="ARBA00023163"/>
    </source>
</evidence>
<dbReference type="Gene3D" id="3.40.190.290">
    <property type="match status" value="1"/>
</dbReference>
<dbReference type="InterPro" id="IPR036390">
    <property type="entry name" value="WH_DNA-bd_sf"/>
</dbReference>
<proteinExistence type="inferred from homology"/>
<evidence type="ECO:0000313" key="7">
    <source>
        <dbReference type="Proteomes" id="UP000739411"/>
    </source>
</evidence>
<dbReference type="AlphaFoldDB" id="A0A935MSK8"/>
<gene>
    <name evidence="6" type="ORF">IPJ38_05655</name>
</gene>
<comment type="caution">
    <text evidence="6">The sequence shown here is derived from an EMBL/GenBank/DDBJ whole genome shotgun (WGS) entry which is preliminary data.</text>
</comment>
<dbReference type="Gene3D" id="1.10.10.10">
    <property type="entry name" value="Winged helix-like DNA-binding domain superfamily/Winged helix DNA-binding domain"/>
    <property type="match status" value="1"/>
</dbReference>
<dbReference type="Pfam" id="PF00126">
    <property type="entry name" value="HTH_1"/>
    <property type="match status" value="1"/>
</dbReference>
<keyword evidence="2" id="KW-0805">Transcription regulation</keyword>
<dbReference type="GO" id="GO:0006351">
    <property type="term" value="P:DNA-templated transcription"/>
    <property type="evidence" value="ECO:0007669"/>
    <property type="project" value="TreeGrafter"/>
</dbReference>
<sequence>MELSSSNKNLASLADLQSFAAVARLRSFRKAAVELGVSPSALSHALRGLETRLGVRLLNRTTRSVAPTEAGERLLDRLSPALQDIHGALDEVNAFRNSPLGTLRINAPRAACELVLAPLLGRFLAAHPGMRVELVAEDAFVDLVATGFDAGVRFGESLQQDMVAVPLGPPQRFVVVASPDYLAAHGTPLCPRELQQHRCVRIRFPNGSYYRWEFARGSEQFEIEVDGPVAVSQMPLMISAAEQGLGLAYVYAQYAAEPVAAGRLLTVLTDWCPEIPGFYLYYPSRKLMPAGLKAFVEMLRIPAN</sequence>
<evidence type="ECO:0000256" key="1">
    <source>
        <dbReference type="ARBA" id="ARBA00009437"/>
    </source>
</evidence>
<evidence type="ECO:0000259" key="5">
    <source>
        <dbReference type="PROSITE" id="PS50931"/>
    </source>
</evidence>
<keyword evidence="3" id="KW-0238">DNA-binding</keyword>
<dbReference type="Proteomes" id="UP000739411">
    <property type="component" value="Unassembled WGS sequence"/>
</dbReference>
<dbReference type="InterPro" id="IPR036388">
    <property type="entry name" value="WH-like_DNA-bd_sf"/>
</dbReference>
<dbReference type="Pfam" id="PF03466">
    <property type="entry name" value="LysR_substrate"/>
    <property type="match status" value="1"/>
</dbReference>
<dbReference type="CDD" id="cd08474">
    <property type="entry name" value="PBP2_CrgA_like_5"/>
    <property type="match status" value="1"/>
</dbReference>
<evidence type="ECO:0000256" key="2">
    <source>
        <dbReference type="ARBA" id="ARBA00023015"/>
    </source>
</evidence>
<dbReference type="InterPro" id="IPR005119">
    <property type="entry name" value="LysR_subst-bd"/>
</dbReference>
<dbReference type="PANTHER" id="PTHR30537">
    <property type="entry name" value="HTH-TYPE TRANSCRIPTIONAL REGULATOR"/>
    <property type="match status" value="1"/>
</dbReference>